<dbReference type="Proteomes" id="UP000024635">
    <property type="component" value="Unassembled WGS sequence"/>
</dbReference>
<name>A0A016WJM4_9BILA</name>
<comment type="caution">
    <text evidence="2">The sequence shown here is derived from an EMBL/GenBank/DDBJ whole genome shotgun (WGS) entry which is preliminary data.</text>
</comment>
<dbReference type="EMBL" id="JARK01000268">
    <property type="protein sequence ID" value="EYC39213.1"/>
    <property type="molecule type" value="Genomic_DNA"/>
</dbReference>
<reference evidence="3" key="1">
    <citation type="journal article" date="2015" name="Nat. Genet.">
        <title>The genome and transcriptome of the zoonotic hookworm Ancylostoma ceylanicum identify infection-specific gene families.</title>
        <authorList>
            <person name="Schwarz E.M."/>
            <person name="Hu Y."/>
            <person name="Antoshechkin I."/>
            <person name="Miller M.M."/>
            <person name="Sternberg P.W."/>
            <person name="Aroian R.V."/>
        </authorList>
    </citation>
    <scope>NUCLEOTIDE SEQUENCE</scope>
    <source>
        <strain evidence="3">HY135</strain>
    </source>
</reference>
<evidence type="ECO:0000313" key="3">
    <source>
        <dbReference type="Proteomes" id="UP000024635"/>
    </source>
</evidence>
<organism evidence="2 3">
    <name type="scientific">Ancylostoma ceylanicum</name>
    <dbReference type="NCBI Taxonomy" id="53326"/>
    <lineage>
        <taxon>Eukaryota</taxon>
        <taxon>Metazoa</taxon>
        <taxon>Ecdysozoa</taxon>
        <taxon>Nematoda</taxon>
        <taxon>Chromadorea</taxon>
        <taxon>Rhabditida</taxon>
        <taxon>Rhabditina</taxon>
        <taxon>Rhabditomorpha</taxon>
        <taxon>Strongyloidea</taxon>
        <taxon>Ancylostomatidae</taxon>
        <taxon>Ancylostomatinae</taxon>
        <taxon>Ancylostoma</taxon>
    </lineage>
</organism>
<evidence type="ECO:0000256" key="1">
    <source>
        <dbReference type="SAM" id="MobiDB-lite"/>
    </source>
</evidence>
<evidence type="ECO:0000313" key="2">
    <source>
        <dbReference type="EMBL" id="EYC39213.1"/>
    </source>
</evidence>
<feature type="region of interest" description="Disordered" evidence="1">
    <location>
        <begin position="1"/>
        <end position="42"/>
    </location>
</feature>
<proteinExistence type="predicted"/>
<dbReference type="AlphaFoldDB" id="A0A016WJM4"/>
<accession>A0A016WJM4</accession>
<sequence>MLEDKMHQREKTSFLTVKNEADKRSMKDTNSANSSDVPDKGKSSLRRTFCAVCGAQNVPENMRRPPQEAEYTIVLLASLCMQELIRSAQTKKIYSKRSGVRRRYICQDHYIQAAGHLGRKTKVIWGKFPQEGLCNLPEEILCKLVEDLRVYSENIDVSLWKHVQSIRFDSAFAVTAAPLAFGHTKWPAQRSQAVSLYELPLQVRSAYLYRAL</sequence>
<keyword evidence="3" id="KW-1185">Reference proteome</keyword>
<dbReference type="OrthoDB" id="5788485at2759"/>
<gene>
    <name evidence="2" type="primary">Acey_s0668.g1343</name>
    <name evidence="2" type="ORF">Y032_0668g1343</name>
</gene>
<protein>
    <submittedName>
        <fullName evidence="2">Uncharacterized protein</fullName>
    </submittedName>
</protein>
<feature type="compositionally biased region" description="Basic and acidic residues" evidence="1">
    <location>
        <begin position="1"/>
        <end position="12"/>
    </location>
</feature>